<evidence type="ECO:0000313" key="2">
    <source>
        <dbReference type="Proteomes" id="UP000011064"/>
    </source>
</evidence>
<evidence type="ECO:0000313" key="1">
    <source>
        <dbReference type="EMBL" id="ELR07095.1"/>
    </source>
</evidence>
<organism evidence="1 2">
    <name type="scientific">Pseudogymnoascus destructans (strain ATCC MYA-4855 / 20631-21)</name>
    <name type="common">Bat white-nose syndrome fungus</name>
    <name type="synonym">Geomyces destructans</name>
    <dbReference type="NCBI Taxonomy" id="658429"/>
    <lineage>
        <taxon>Eukaryota</taxon>
        <taxon>Fungi</taxon>
        <taxon>Dikarya</taxon>
        <taxon>Ascomycota</taxon>
        <taxon>Pezizomycotina</taxon>
        <taxon>Leotiomycetes</taxon>
        <taxon>Thelebolales</taxon>
        <taxon>Thelebolaceae</taxon>
        <taxon>Pseudogymnoascus</taxon>
    </lineage>
</organism>
<name>L8G1H4_PSED2</name>
<dbReference type="InParanoid" id="L8G1H4"/>
<reference evidence="2" key="1">
    <citation type="submission" date="2010-09" db="EMBL/GenBank/DDBJ databases">
        <title>The genome sequence of Geomyces destructans 20631-21.</title>
        <authorList>
            <consortium name="The Broad Institute Genome Sequencing Platform"/>
            <person name="Cuomo C.A."/>
            <person name="Blehert D.S."/>
            <person name="Lorch J.M."/>
            <person name="Young S.K."/>
            <person name="Zeng Q."/>
            <person name="Gargeya S."/>
            <person name="Fitzgerald M."/>
            <person name="Haas B."/>
            <person name="Abouelleil A."/>
            <person name="Alvarado L."/>
            <person name="Arachchi H.M."/>
            <person name="Berlin A."/>
            <person name="Brown A."/>
            <person name="Chapman S.B."/>
            <person name="Chen Z."/>
            <person name="Dunbar C."/>
            <person name="Freedman E."/>
            <person name="Gearin G."/>
            <person name="Gellesch M."/>
            <person name="Goldberg J."/>
            <person name="Griggs A."/>
            <person name="Gujja S."/>
            <person name="Heiman D."/>
            <person name="Howarth C."/>
            <person name="Larson L."/>
            <person name="Lui A."/>
            <person name="MacDonald P.J.P."/>
            <person name="Montmayeur A."/>
            <person name="Murphy C."/>
            <person name="Neiman D."/>
            <person name="Pearson M."/>
            <person name="Priest M."/>
            <person name="Roberts A."/>
            <person name="Saif S."/>
            <person name="Shea T."/>
            <person name="Shenoy N."/>
            <person name="Sisk P."/>
            <person name="Stolte C."/>
            <person name="Sykes S."/>
            <person name="Wortman J."/>
            <person name="Nusbaum C."/>
            <person name="Birren B."/>
        </authorList>
    </citation>
    <scope>NUCLEOTIDE SEQUENCE [LARGE SCALE GENOMIC DNA]</scope>
    <source>
        <strain evidence="2">ATCC MYA-4855 / 20631-21</strain>
    </source>
</reference>
<dbReference type="AlphaFoldDB" id="L8G1H4"/>
<dbReference type="STRING" id="658429.L8G1H4"/>
<dbReference type="VEuPathDB" id="FungiDB:GMDG_08272"/>
<proteinExistence type="predicted"/>
<dbReference type="Proteomes" id="UP000011064">
    <property type="component" value="Unassembled WGS sequence"/>
</dbReference>
<keyword evidence="2" id="KW-1185">Reference proteome</keyword>
<gene>
    <name evidence="1" type="ORF">GMDG_08272</name>
</gene>
<sequence length="173" mass="19364">MPDGEAAVRNRLVGVLFARNIGEGGMSWSSEWIDAAFGFENCLKHEHRLEPLNSSSNSLPEYFTPGPPSPPFYKTECGIRSIRWTMTCRPHQYSSQTGHLLAYFGPRPLHRAYCLKHEHRLEPLNSSSTSTLGGAVGRYERCKITKRQLKYVICIEPITGDYVACLSCGCASH</sequence>
<dbReference type="HOGENOM" id="CLU_1548284_0_0_1"/>
<accession>L8G1H4</accession>
<protein>
    <submittedName>
        <fullName evidence="1">Uncharacterized protein</fullName>
    </submittedName>
</protein>
<dbReference type="EMBL" id="GL573497">
    <property type="protein sequence ID" value="ELR07095.1"/>
    <property type="molecule type" value="Genomic_DNA"/>
</dbReference>